<gene>
    <name evidence="2" type="ORF">GWI33_021436</name>
</gene>
<organism evidence="2 3">
    <name type="scientific">Rhynchophorus ferrugineus</name>
    <name type="common">Red palm weevil</name>
    <name type="synonym">Curculio ferrugineus</name>
    <dbReference type="NCBI Taxonomy" id="354439"/>
    <lineage>
        <taxon>Eukaryota</taxon>
        <taxon>Metazoa</taxon>
        <taxon>Ecdysozoa</taxon>
        <taxon>Arthropoda</taxon>
        <taxon>Hexapoda</taxon>
        <taxon>Insecta</taxon>
        <taxon>Pterygota</taxon>
        <taxon>Neoptera</taxon>
        <taxon>Endopterygota</taxon>
        <taxon>Coleoptera</taxon>
        <taxon>Polyphaga</taxon>
        <taxon>Cucujiformia</taxon>
        <taxon>Curculionidae</taxon>
        <taxon>Dryophthorinae</taxon>
        <taxon>Rhynchophorus</taxon>
    </lineage>
</organism>
<accession>A0A834HMT5</accession>
<feature type="region of interest" description="Disordered" evidence="1">
    <location>
        <begin position="1"/>
        <end position="29"/>
    </location>
</feature>
<feature type="compositionally biased region" description="Pro residues" evidence="1">
    <location>
        <begin position="10"/>
        <end position="28"/>
    </location>
</feature>
<dbReference type="Proteomes" id="UP000625711">
    <property type="component" value="Unassembled WGS sequence"/>
</dbReference>
<comment type="caution">
    <text evidence="2">The sequence shown here is derived from an EMBL/GenBank/DDBJ whole genome shotgun (WGS) entry which is preliminary data.</text>
</comment>
<evidence type="ECO:0000313" key="2">
    <source>
        <dbReference type="EMBL" id="KAF7265127.1"/>
    </source>
</evidence>
<proteinExistence type="predicted"/>
<protein>
    <submittedName>
        <fullName evidence="2">Uncharacterized protein</fullName>
    </submittedName>
</protein>
<dbReference type="EMBL" id="JAACXV010014727">
    <property type="protein sequence ID" value="KAF7265127.1"/>
    <property type="molecule type" value="Genomic_DNA"/>
</dbReference>
<sequence length="167" mass="17850">MSRNQNKTSPPSPTPPILKPLAIPPKRPVPTKSAMRNGYFLSRLPVNGLSHCYSISNIEHPYNLAPFASLFVQFRLAPTPLHSSCPAATAQSTVPPGLNQIPNTKSVLCGLSPARDRPSPPPSSLPPAPVVVFNLFARGIAGPGPRSVRVNWVDGVLILFAVVVCYV</sequence>
<reference evidence="2" key="1">
    <citation type="submission" date="2020-08" db="EMBL/GenBank/DDBJ databases">
        <title>Genome sequencing and assembly of the red palm weevil Rhynchophorus ferrugineus.</title>
        <authorList>
            <person name="Dias G.B."/>
            <person name="Bergman C.M."/>
            <person name="Manee M."/>
        </authorList>
    </citation>
    <scope>NUCLEOTIDE SEQUENCE</scope>
    <source>
        <strain evidence="2">AA-2017</strain>
        <tissue evidence="2">Whole larva</tissue>
    </source>
</reference>
<dbReference type="AlphaFoldDB" id="A0A834HMT5"/>
<name>A0A834HMT5_RHYFE</name>
<evidence type="ECO:0000313" key="3">
    <source>
        <dbReference type="Proteomes" id="UP000625711"/>
    </source>
</evidence>
<keyword evidence="3" id="KW-1185">Reference proteome</keyword>
<evidence type="ECO:0000256" key="1">
    <source>
        <dbReference type="SAM" id="MobiDB-lite"/>
    </source>
</evidence>